<keyword evidence="2" id="KW-0812">Transmembrane</keyword>
<accession>A0A6J7WRR9</accession>
<organism evidence="3">
    <name type="scientific">uncultured Caudovirales phage</name>
    <dbReference type="NCBI Taxonomy" id="2100421"/>
    <lineage>
        <taxon>Viruses</taxon>
        <taxon>Duplodnaviria</taxon>
        <taxon>Heunggongvirae</taxon>
        <taxon>Uroviricota</taxon>
        <taxon>Caudoviricetes</taxon>
        <taxon>Peduoviridae</taxon>
        <taxon>Maltschvirus</taxon>
        <taxon>Maltschvirus maltsch</taxon>
    </lineage>
</organism>
<feature type="coiled-coil region" evidence="1">
    <location>
        <begin position="119"/>
        <end position="151"/>
    </location>
</feature>
<name>A0A6J7WRR9_9CAUD</name>
<dbReference type="EMBL" id="LR798271">
    <property type="protein sequence ID" value="CAB5219465.1"/>
    <property type="molecule type" value="Genomic_DNA"/>
</dbReference>
<protein>
    <submittedName>
        <fullName evidence="3">Uncharacterized protein</fullName>
    </submittedName>
</protein>
<sequence length="182" mass="20825">MDPVTIGIAFAGAKAAVATIKEVIKLGKDANEVAQSIVGYFDKKAVIEKAEAEKERERREALWDQANGVKPKKTNSELTAEAMEIVLKRRELERQEYELYEMLVWSGQGQIWDDMVQTREEMRRQIAQEEADAAKKKIVDATNAMERKEMMRDLQLVAAILAGFGLFMYWLVQWGISKGLWR</sequence>
<feature type="transmembrane region" description="Helical" evidence="2">
    <location>
        <begin position="154"/>
        <end position="172"/>
    </location>
</feature>
<proteinExistence type="predicted"/>
<keyword evidence="2" id="KW-0472">Membrane</keyword>
<feature type="coiled-coil region" evidence="1">
    <location>
        <begin position="40"/>
        <end position="95"/>
    </location>
</feature>
<keyword evidence="1" id="KW-0175">Coiled coil</keyword>
<gene>
    <name evidence="3" type="ORF">UFOVP229_76</name>
</gene>
<evidence type="ECO:0000256" key="1">
    <source>
        <dbReference type="SAM" id="Coils"/>
    </source>
</evidence>
<evidence type="ECO:0000313" key="3">
    <source>
        <dbReference type="EMBL" id="CAB5219465.1"/>
    </source>
</evidence>
<reference evidence="3" key="1">
    <citation type="submission" date="2020-05" db="EMBL/GenBank/DDBJ databases">
        <authorList>
            <person name="Chiriac C."/>
            <person name="Salcher M."/>
            <person name="Ghai R."/>
            <person name="Kavagutti S V."/>
        </authorList>
    </citation>
    <scope>NUCLEOTIDE SEQUENCE</scope>
</reference>
<keyword evidence="2" id="KW-1133">Transmembrane helix</keyword>
<evidence type="ECO:0000256" key="2">
    <source>
        <dbReference type="SAM" id="Phobius"/>
    </source>
</evidence>